<dbReference type="Pfam" id="PF06835">
    <property type="entry name" value="LptC"/>
    <property type="match status" value="1"/>
</dbReference>
<keyword evidence="3" id="KW-1185">Reference proteome</keyword>
<dbReference type="AlphaFoldDB" id="A0A1I4BH40"/>
<accession>A0A1I4BH40</accession>
<protein>
    <submittedName>
        <fullName evidence="2">Lipopolysaccharide export system protein LptC</fullName>
    </submittedName>
</protein>
<keyword evidence="1" id="KW-0812">Transmembrane</keyword>
<reference evidence="2 3" key="1">
    <citation type="submission" date="2016-10" db="EMBL/GenBank/DDBJ databases">
        <authorList>
            <person name="Varghese N."/>
            <person name="Submissions S."/>
        </authorList>
    </citation>
    <scope>NUCLEOTIDE SEQUENCE [LARGE SCALE GENOMIC DNA]</scope>
    <source>
        <strain evidence="2 3">DSM 21822</strain>
    </source>
</reference>
<dbReference type="OrthoDB" id="7873824at2"/>
<proteinExistence type="predicted"/>
<organism evidence="2 3">
    <name type="scientific">Neomesorhizobium albiziae</name>
    <dbReference type="NCBI Taxonomy" id="335020"/>
    <lineage>
        <taxon>Bacteria</taxon>
        <taxon>Pseudomonadati</taxon>
        <taxon>Pseudomonadota</taxon>
        <taxon>Alphaproteobacteria</taxon>
        <taxon>Hyphomicrobiales</taxon>
        <taxon>Phyllobacteriaceae</taxon>
        <taxon>Neomesorhizobium</taxon>
    </lineage>
</organism>
<dbReference type="EMBL" id="FOSL01000010">
    <property type="protein sequence ID" value="SFK67266.1"/>
    <property type="molecule type" value="Genomic_DNA"/>
</dbReference>
<name>A0A1I4BH40_9HYPH</name>
<evidence type="ECO:0000313" key="2">
    <source>
        <dbReference type="EMBL" id="SFK67266.1"/>
    </source>
</evidence>
<dbReference type="Proteomes" id="UP000323300">
    <property type="component" value="Unassembled WGS sequence"/>
</dbReference>
<evidence type="ECO:0000256" key="1">
    <source>
        <dbReference type="SAM" id="Phobius"/>
    </source>
</evidence>
<keyword evidence="1" id="KW-0472">Membrane</keyword>
<sequence length="227" mass="24317">MPQRVTKPDNASRVAEFHQAQHHSRRVRWLKVVLPSVAAVMALGFVGYSYVSSPAKGVDVDISSSAVSDGKLVMASPKLEGFTKDNLPYSMKASRALQNLTSTGIIELEDIDAKLPVDDKNVATIGASRGTYDRDKNTLDIPSEIVVTTTDGMVAKLKSAFIDIGKGDLKTTDAVDIALKGTNITADSMIILENGKVLVFEKRVRMQLSPDKVKAGQQADGGTNAAN</sequence>
<dbReference type="InterPro" id="IPR010664">
    <property type="entry name" value="LipoPS_assembly_LptC-rel"/>
</dbReference>
<keyword evidence="1" id="KW-1133">Transmembrane helix</keyword>
<gene>
    <name evidence="2" type="ORF">SAMN04488498_110100</name>
</gene>
<feature type="transmembrane region" description="Helical" evidence="1">
    <location>
        <begin position="32"/>
        <end position="51"/>
    </location>
</feature>
<evidence type="ECO:0000313" key="3">
    <source>
        <dbReference type="Proteomes" id="UP000323300"/>
    </source>
</evidence>